<keyword evidence="3" id="KW-1185">Reference proteome</keyword>
<feature type="region of interest" description="Disordered" evidence="1">
    <location>
        <begin position="1"/>
        <end position="97"/>
    </location>
</feature>
<organism evidence="2 3">
    <name type="scientific">Pleurodeles waltl</name>
    <name type="common">Iberian ribbed newt</name>
    <dbReference type="NCBI Taxonomy" id="8319"/>
    <lineage>
        <taxon>Eukaryota</taxon>
        <taxon>Metazoa</taxon>
        <taxon>Chordata</taxon>
        <taxon>Craniata</taxon>
        <taxon>Vertebrata</taxon>
        <taxon>Euteleostomi</taxon>
        <taxon>Amphibia</taxon>
        <taxon>Batrachia</taxon>
        <taxon>Caudata</taxon>
        <taxon>Salamandroidea</taxon>
        <taxon>Salamandridae</taxon>
        <taxon>Pleurodelinae</taxon>
        <taxon>Pleurodeles</taxon>
    </lineage>
</organism>
<evidence type="ECO:0000256" key="1">
    <source>
        <dbReference type="SAM" id="MobiDB-lite"/>
    </source>
</evidence>
<proteinExistence type="predicted"/>
<dbReference type="EMBL" id="JANPWB010000012">
    <property type="protein sequence ID" value="KAJ1113844.1"/>
    <property type="molecule type" value="Genomic_DNA"/>
</dbReference>
<evidence type="ECO:0000313" key="2">
    <source>
        <dbReference type="EMBL" id="KAJ1113844.1"/>
    </source>
</evidence>
<feature type="region of interest" description="Disordered" evidence="1">
    <location>
        <begin position="136"/>
        <end position="159"/>
    </location>
</feature>
<gene>
    <name evidence="2" type="ORF">NDU88_002085</name>
</gene>
<feature type="compositionally biased region" description="Basic and acidic residues" evidence="1">
    <location>
        <begin position="50"/>
        <end position="61"/>
    </location>
</feature>
<evidence type="ECO:0000313" key="3">
    <source>
        <dbReference type="Proteomes" id="UP001066276"/>
    </source>
</evidence>
<dbReference type="Proteomes" id="UP001066276">
    <property type="component" value="Chromosome 8"/>
</dbReference>
<reference evidence="2" key="1">
    <citation type="journal article" date="2022" name="bioRxiv">
        <title>Sequencing and chromosome-scale assembly of the giantPleurodeles waltlgenome.</title>
        <authorList>
            <person name="Brown T."/>
            <person name="Elewa A."/>
            <person name="Iarovenko S."/>
            <person name="Subramanian E."/>
            <person name="Araus A.J."/>
            <person name="Petzold A."/>
            <person name="Susuki M."/>
            <person name="Suzuki K.-i.T."/>
            <person name="Hayashi T."/>
            <person name="Toyoda A."/>
            <person name="Oliveira C."/>
            <person name="Osipova E."/>
            <person name="Leigh N.D."/>
            <person name="Simon A."/>
            <person name="Yun M.H."/>
        </authorList>
    </citation>
    <scope>NUCLEOTIDE SEQUENCE</scope>
    <source>
        <strain evidence="2">20211129_DDA</strain>
        <tissue evidence="2">Liver</tissue>
    </source>
</reference>
<comment type="caution">
    <text evidence="2">The sequence shown here is derived from an EMBL/GenBank/DDBJ whole genome shotgun (WGS) entry which is preliminary data.</text>
</comment>
<dbReference type="AlphaFoldDB" id="A0AAV7NFB6"/>
<feature type="region of interest" description="Disordered" evidence="1">
    <location>
        <begin position="172"/>
        <end position="237"/>
    </location>
</feature>
<protein>
    <submittedName>
        <fullName evidence="2">Uncharacterized protein</fullName>
    </submittedName>
</protein>
<name>A0AAV7NFB6_PLEWA</name>
<feature type="compositionally biased region" description="Basic and acidic residues" evidence="1">
    <location>
        <begin position="76"/>
        <end position="88"/>
    </location>
</feature>
<accession>A0AAV7NFB6</accession>
<sequence>MGATATSMLQEGPALLRRSSGPTACPWAVPPPRHCAALSHSRPRAGPSTLRDRARVQEQRRPAARRGVSSIGPPDPYRHLRCSGETRPESPAVFGPTALRPLQPAVQGEATISIAGRPHYFQGAARIQEQCRSATRRGVSSLVPPGPRRHPRCSGETRPEPPAVFGLSALKPRQSAAQRKAAASAARPGLRPLSSRPGQFRPSALSGVTTGARPRLVTAVSVTPPRGPRSARRRCAF</sequence>
<feature type="compositionally biased region" description="Low complexity" evidence="1">
    <location>
        <begin position="172"/>
        <end position="188"/>
    </location>
</feature>